<dbReference type="Proteomes" id="UP001153620">
    <property type="component" value="Chromosome 4"/>
</dbReference>
<evidence type="ECO:0000313" key="1">
    <source>
        <dbReference type="EMBL" id="CAG9810887.1"/>
    </source>
</evidence>
<reference evidence="1" key="1">
    <citation type="submission" date="2022-01" db="EMBL/GenBank/DDBJ databases">
        <authorList>
            <person name="King R."/>
        </authorList>
    </citation>
    <scope>NUCLEOTIDE SEQUENCE</scope>
</reference>
<dbReference type="EMBL" id="OU895880">
    <property type="protein sequence ID" value="CAG9810887.1"/>
    <property type="molecule type" value="Genomic_DNA"/>
</dbReference>
<organism evidence="1 2">
    <name type="scientific">Chironomus riparius</name>
    <dbReference type="NCBI Taxonomy" id="315576"/>
    <lineage>
        <taxon>Eukaryota</taxon>
        <taxon>Metazoa</taxon>
        <taxon>Ecdysozoa</taxon>
        <taxon>Arthropoda</taxon>
        <taxon>Hexapoda</taxon>
        <taxon>Insecta</taxon>
        <taxon>Pterygota</taxon>
        <taxon>Neoptera</taxon>
        <taxon>Endopterygota</taxon>
        <taxon>Diptera</taxon>
        <taxon>Nematocera</taxon>
        <taxon>Chironomoidea</taxon>
        <taxon>Chironomidae</taxon>
        <taxon>Chironominae</taxon>
        <taxon>Chironomus</taxon>
    </lineage>
</organism>
<name>A0A9N9S8U7_9DIPT</name>
<sequence length="167" mass="18630">MCLKSFTESIKATALITMIIITTSSANPTLFKTDLTLNDNIKGSELSGCLKTEHLDVVFFNINISGLRKLRNHLDGNTLNYSNLIVTGLYKDEYHHENEFSLSLPNVKLNIELSNNQIMKVTSVKVHGDITTKIANEALKKCVSATPNLLDKFISKKATELLENKFV</sequence>
<reference evidence="1" key="2">
    <citation type="submission" date="2022-10" db="EMBL/GenBank/DDBJ databases">
        <authorList>
            <consortium name="ENA_rothamsted_submissions"/>
            <consortium name="culmorum"/>
            <person name="King R."/>
        </authorList>
    </citation>
    <scope>NUCLEOTIDE SEQUENCE</scope>
</reference>
<accession>A0A9N9S8U7</accession>
<protein>
    <submittedName>
        <fullName evidence="1">Uncharacterized protein</fullName>
    </submittedName>
</protein>
<dbReference type="AlphaFoldDB" id="A0A9N9S8U7"/>
<evidence type="ECO:0000313" key="2">
    <source>
        <dbReference type="Proteomes" id="UP001153620"/>
    </source>
</evidence>
<proteinExistence type="predicted"/>
<keyword evidence="2" id="KW-1185">Reference proteome</keyword>
<gene>
    <name evidence="1" type="ORF">CHIRRI_LOCUS13699</name>
</gene>